<evidence type="ECO:0000256" key="1">
    <source>
        <dbReference type="SAM" id="MobiDB-lite"/>
    </source>
</evidence>
<name>A0AAV7UD86_PLEWA</name>
<accession>A0AAV7UD86</accession>
<comment type="caution">
    <text evidence="2">The sequence shown here is derived from an EMBL/GenBank/DDBJ whole genome shotgun (WGS) entry which is preliminary data.</text>
</comment>
<dbReference type="Proteomes" id="UP001066276">
    <property type="component" value="Chromosome 3_1"/>
</dbReference>
<evidence type="ECO:0000313" key="2">
    <source>
        <dbReference type="EMBL" id="KAJ1185663.1"/>
    </source>
</evidence>
<dbReference type="EMBL" id="JANPWB010000005">
    <property type="protein sequence ID" value="KAJ1185663.1"/>
    <property type="molecule type" value="Genomic_DNA"/>
</dbReference>
<feature type="region of interest" description="Disordered" evidence="1">
    <location>
        <begin position="1"/>
        <end position="30"/>
    </location>
</feature>
<reference evidence="2" key="1">
    <citation type="journal article" date="2022" name="bioRxiv">
        <title>Sequencing and chromosome-scale assembly of the giantPleurodeles waltlgenome.</title>
        <authorList>
            <person name="Brown T."/>
            <person name="Elewa A."/>
            <person name="Iarovenko S."/>
            <person name="Subramanian E."/>
            <person name="Araus A.J."/>
            <person name="Petzold A."/>
            <person name="Susuki M."/>
            <person name="Suzuki K.-i.T."/>
            <person name="Hayashi T."/>
            <person name="Toyoda A."/>
            <person name="Oliveira C."/>
            <person name="Osipova E."/>
            <person name="Leigh N.D."/>
            <person name="Simon A."/>
            <person name="Yun M.H."/>
        </authorList>
    </citation>
    <scope>NUCLEOTIDE SEQUENCE</scope>
    <source>
        <strain evidence="2">20211129_DDA</strain>
        <tissue evidence="2">Liver</tissue>
    </source>
</reference>
<feature type="compositionally biased region" description="Basic and acidic residues" evidence="1">
    <location>
        <begin position="1"/>
        <end position="11"/>
    </location>
</feature>
<organism evidence="2 3">
    <name type="scientific">Pleurodeles waltl</name>
    <name type="common">Iberian ribbed newt</name>
    <dbReference type="NCBI Taxonomy" id="8319"/>
    <lineage>
        <taxon>Eukaryota</taxon>
        <taxon>Metazoa</taxon>
        <taxon>Chordata</taxon>
        <taxon>Craniata</taxon>
        <taxon>Vertebrata</taxon>
        <taxon>Euteleostomi</taxon>
        <taxon>Amphibia</taxon>
        <taxon>Batrachia</taxon>
        <taxon>Caudata</taxon>
        <taxon>Salamandroidea</taxon>
        <taxon>Salamandridae</taxon>
        <taxon>Pleurodelinae</taxon>
        <taxon>Pleurodeles</taxon>
    </lineage>
</organism>
<evidence type="ECO:0000313" key="3">
    <source>
        <dbReference type="Proteomes" id="UP001066276"/>
    </source>
</evidence>
<gene>
    <name evidence="2" type="ORF">NDU88_002453</name>
</gene>
<dbReference type="AlphaFoldDB" id="A0AAV7UD86"/>
<keyword evidence="3" id="KW-1185">Reference proteome</keyword>
<proteinExistence type="predicted"/>
<protein>
    <submittedName>
        <fullName evidence="2">Uncharacterized protein</fullName>
    </submittedName>
</protein>
<sequence length="209" mass="22877">MEMEKADRETVTEGENGMKPNLRGEIKRESVGVEQRGARWTHIGAQQSGVAHASAPDAHRAPHRALGAWQRLRVVHVTSHKCDRTTDSRRGTFKTLFQEMERGLRPELCTEPVYKACTLRPHGLSPELYALNPCPKPVFSVLGECSLSYALNPCPMPVTLSLSRACRSGPSLGPPPAGKNAEVCIEPGSKACSPRPRRPGVVVITRIHC</sequence>